<gene>
    <name evidence="4" type="ORF">B0H16DRAFT_1539621</name>
</gene>
<sequence>MPLIASPFLLALILPLDIMKGTCRDSPRLTLNILLYGIMITQMYLYMTTYKRDPLFIKLYVAALMLADTLNTGFMVAYLYESLIVHFDDVAYLTRANWDPAMTGIIGSMVQLFFAWRIHTLTGNLWIVGLICICALTNAFGGLASAAAIAFVPQFSHFQEFQVPVICWLMGAAVGDRNHRTGCNSTDTRVDQIIRYENSLQTGMITSMCSIIDLGLFLGDSSGMHLLFNLPLAKLYSNSLMSSLNARGGWRRSEPDDSGDVKSVPLHLSVHVPNINVSPIGTYDLPTLAMTQQTECRSCIDSPV</sequence>
<name>A0AAD7J3R5_9AGAR</name>
<reference evidence="4" key="1">
    <citation type="submission" date="2023-03" db="EMBL/GenBank/DDBJ databases">
        <title>Massive genome expansion in bonnet fungi (Mycena s.s.) driven by repeated elements and novel gene families across ecological guilds.</title>
        <authorList>
            <consortium name="Lawrence Berkeley National Laboratory"/>
            <person name="Harder C.B."/>
            <person name="Miyauchi S."/>
            <person name="Viragh M."/>
            <person name="Kuo A."/>
            <person name="Thoen E."/>
            <person name="Andreopoulos B."/>
            <person name="Lu D."/>
            <person name="Skrede I."/>
            <person name="Drula E."/>
            <person name="Henrissat B."/>
            <person name="Morin E."/>
            <person name="Kohler A."/>
            <person name="Barry K."/>
            <person name="LaButti K."/>
            <person name="Morin E."/>
            <person name="Salamov A."/>
            <person name="Lipzen A."/>
            <person name="Mereny Z."/>
            <person name="Hegedus B."/>
            <person name="Baldrian P."/>
            <person name="Stursova M."/>
            <person name="Weitz H."/>
            <person name="Taylor A."/>
            <person name="Grigoriev I.V."/>
            <person name="Nagy L.G."/>
            <person name="Martin F."/>
            <person name="Kauserud H."/>
        </authorList>
    </citation>
    <scope>NUCLEOTIDE SEQUENCE</scope>
    <source>
        <strain evidence="4">CBHHK182m</strain>
    </source>
</reference>
<keyword evidence="1" id="KW-0812">Transmembrane</keyword>
<keyword evidence="2" id="KW-0732">Signal</keyword>
<dbReference type="InterPro" id="IPR045339">
    <property type="entry name" value="DUF6534"/>
</dbReference>
<keyword evidence="1" id="KW-1133">Transmembrane helix</keyword>
<comment type="caution">
    <text evidence="4">The sequence shown here is derived from an EMBL/GenBank/DDBJ whole genome shotgun (WGS) entry which is preliminary data.</text>
</comment>
<keyword evidence="5" id="KW-1185">Reference proteome</keyword>
<dbReference type="EMBL" id="JARKIB010000047">
    <property type="protein sequence ID" value="KAJ7756345.1"/>
    <property type="molecule type" value="Genomic_DNA"/>
</dbReference>
<keyword evidence="1" id="KW-0472">Membrane</keyword>
<dbReference type="Proteomes" id="UP001215598">
    <property type="component" value="Unassembled WGS sequence"/>
</dbReference>
<evidence type="ECO:0000313" key="5">
    <source>
        <dbReference type="Proteomes" id="UP001215598"/>
    </source>
</evidence>
<feature type="transmembrane region" description="Helical" evidence="1">
    <location>
        <begin position="100"/>
        <end position="118"/>
    </location>
</feature>
<dbReference type="PANTHER" id="PTHR40465">
    <property type="entry name" value="CHROMOSOME 1, WHOLE GENOME SHOTGUN SEQUENCE"/>
    <property type="match status" value="1"/>
</dbReference>
<feature type="transmembrane region" description="Helical" evidence="1">
    <location>
        <begin position="125"/>
        <end position="152"/>
    </location>
</feature>
<dbReference type="Pfam" id="PF20152">
    <property type="entry name" value="DUF6534"/>
    <property type="match status" value="1"/>
</dbReference>
<feature type="chain" id="PRO_5042215014" description="DUF6534 domain-containing protein" evidence="2">
    <location>
        <begin position="24"/>
        <end position="304"/>
    </location>
</feature>
<evidence type="ECO:0000313" key="4">
    <source>
        <dbReference type="EMBL" id="KAJ7756345.1"/>
    </source>
</evidence>
<dbReference type="AlphaFoldDB" id="A0AAD7J3R5"/>
<proteinExistence type="predicted"/>
<evidence type="ECO:0000259" key="3">
    <source>
        <dbReference type="Pfam" id="PF20152"/>
    </source>
</evidence>
<organism evidence="4 5">
    <name type="scientific">Mycena metata</name>
    <dbReference type="NCBI Taxonomy" id="1033252"/>
    <lineage>
        <taxon>Eukaryota</taxon>
        <taxon>Fungi</taxon>
        <taxon>Dikarya</taxon>
        <taxon>Basidiomycota</taxon>
        <taxon>Agaricomycotina</taxon>
        <taxon>Agaricomycetes</taxon>
        <taxon>Agaricomycetidae</taxon>
        <taxon>Agaricales</taxon>
        <taxon>Marasmiineae</taxon>
        <taxon>Mycenaceae</taxon>
        <taxon>Mycena</taxon>
    </lineage>
</organism>
<dbReference type="PANTHER" id="PTHR40465:SF1">
    <property type="entry name" value="DUF6534 DOMAIN-CONTAINING PROTEIN"/>
    <property type="match status" value="1"/>
</dbReference>
<evidence type="ECO:0000256" key="2">
    <source>
        <dbReference type="SAM" id="SignalP"/>
    </source>
</evidence>
<feature type="transmembrane region" description="Helical" evidence="1">
    <location>
        <begin position="59"/>
        <end position="80"/>
    </location>
</feature>
<feature type="signal peptide" evidence="2">
    <location>
        <begin position="1"/>
        <end position="23"/>
    </location>
</feature>
<feature type="transmembrane region" description="Helical" evidence="1">
    <location>
        <begin position="29"/>
        <end position="47"/>
    </location>
</feature>
<accession>A0AAD7J3R5</accession>
<protein>
    <recommendedName>
        <fullName evidence="3">DUF6534 domain-containing protein</fullName>
    </recommendedName>
</protein>
<feature type="domain" description="DUF6534" evidence="3">
    <location>
        <begin position="166"/>
        <end position="247"/>
    </location>
</feature>
<evidence type="ECO:0000256" key="1">
    <source>
        <dbReference type="SAM" id="Phobius"/>
    </source>
</evidence>